<dbReference type="Gene3D" id="2.160.20.10">
    <property type="entry name" value="Single-stranded right-handed beta-helix, Pectin lyase-like"/>
    <property type="match status" value="1"/>
</dbReference>
<protein>
    <recommendedName>
        <fullName evidence="3">Pectate lyase superfamily protein domain-containing protein</fullName>
    </recommendedName>
</protein>
<gene>
    <name evidence="1" type="ORF">GCM10007390_34790</name>
</gene>
<comment type="caution">
    <text evidence="1">The sequence shown here is derived from an EMBL/GenBank/DDBJ whole genome shotgun (WGS) entry which is preliminary data.</text>
</comment>
<dbReference type="AlphaFoldDB" id="A0A8J3DCU1"/>
<organism evidence="1 2">
    <name type="scientific">Persicitalea jodogahamensis</name>
    <dbReference type="NCBI Taxonomy" id="402147"/>
    <lineage>
        <taxon>Bacteria</taxon>
        <taxon>Pseudomonadati</taxon>
        <taxon>Bacteroidota</taxon>
        <taxon>Cytophagia</taxon>
        <taxon>Cytophagales</taxon>
        <taxon>Spirosomataceae</taxon>
        <taxon>Persicitalea</taxon>
    </lineage>
</organism>
<dbReference type="InterPro" id="IPR011050">
    <property type="entry name" value="Pectin_lyase_fold/virulence"/>
</dbReference>
<evidence type="ECO:0000313" key="2">
    <source>
        <dbReference type="Proteomes" id="UP000598271"/>
    </source>
</evidence>
<dbReference type="RefSeq" id="WP_189565787.1">
    <property type="nucleotide sequence ID" value="NZ_BMXF01000003.1"/>
</dbReference>
<dbReference type="InterPro" id="IPR012334">
    <property type="entry name" value="Pectin_lyas_fold"/>
</dbReference>
<keyword evidence="2" id="KW-1185">Reference proteome</keyword>
<dbReference type="Proteomes" id="UP000598271">
    <property type="component" value="Unassembled WGS sequence"/>
</dbReference>
<dbReference type="EMBL" id="BMXF01000003">
    <property type="protein sequence ID" value="GHB77662.1"/>
    <property type="molecule type" value="Genomic_DNA"/>
</dbReference>
<reference evidence="1 2" key="1">
    <citation type="journal article" date="2014" name="Int. J. Syst. Evol. Microbiol.">
        <title>Complete genome sequence of Corynebacterium casei LMG S-19264T (=DSM 44701T), isolated from a smear-ripened cheese.</title>
        <authorList>
            <consortium name="US DOE Joint Genome Institute (JGI-PGF)"/>
            <person name="Walter F."/>
            <person name="Albersmeier A."/>
            <person name="Kalinowski J."/>
            <person name="Ruckert C."/>
        </authorList>
    </citation>
    <scope>NUCLEOTIDE SEQUENCE [LARGE SCALE GENOMIC DNA]</scope>
    <source>
        <strain evidence="1 2">KCTC 12866</strain>
    </source>
</reference>
<evidence type="ECO:0000313" key="1">
    <source>
        <dbReference type="EMBL" id="GHB77662.1"/>
    </source>
</evidence>
<dbReference type="SUPFAM" id="SSF51126">
    <property type="entry name" value="Pectin lyase-like"/>
    <property type="match status" value="1"/>
</dbReference>
<proteinExistence type="predicted"/>
<sequence>MILRFLVLGTLLILSTLVMGQNQGFSNAADFGFSPDASGTENVAALQKAVDQTGTIIVSKPGTYKVAGTTYIGSNTTLDFGNGVILQKVNEVGPFSHVLLNKGALTKTYDEHITVRGLQVSVNGLDLVFNEVFGLRGQIAFFYVKDLKIEGFRCKDIMTAQFGIHVCTFEDLIIDDTILKGGKDGIHLGRGNRFRISNAVFETIDDGLALNAHDYATSNPELGWIENGVVEKCWDLRGDQKLVGYFCRILAGGWIDWKEGMEVQQADAVVSNGRVYRVNAQPDGTVYKSATRPTHTKGIVELDGIKWVMVQEDVQYVAGVRNVTFRDIYLEKPRTSFSIHFDNGKWSRSYYPGAQIPMQKQLVFDNIRVLHEGTNEFLGVDTPIDVITISNSSLKNGGIKFRSNKAMTDYRPTKINIYGTVFNAEKSMNLIENTVENKIIDLNTSNNIEVSDDFSAIVSPGNGKITINSDLTGLKK</sequence>
<name>A0A8J3DCU1_9BACT</name>
<evidence type="ECO:0008006" key="3">
    <source>
        <dbReference type="Google" id="ProtNLM"/>
    </source>
</evidence>
<accession>A0A8J3DCU1</accession>